<keyword evidence="3 7" id="KW-0808">Transferase</keyword>
<dbReference type="PANTHER" id="PTHR43369">
    <property type="entry name" value="PHOSPHORIBOSYLGLYCINAMIDE FORMYLTRANSFERASE"/>
    <property type="match status" value="1"/>
</dbReference>
<dbReference type="GO" id="GO:0004644">
    <property type="term" value="F:phosphoribosylglycinamide formyltransferase activity"/>
    <property type="evidence" value="ECO:0007669"/>
    <property type="project" value="UniProtKB-EC"/>
</dbReference>
<dbReference type="Proteomes" id="UP000509241">
    <property type="component" value="Chromosome"/>
</dbReference>
<dbReference type="PANTHER" id="PTHR43369:SF2">
    <property type="entry name" value="PHOSPHORIBOSYLGLYCINAMIDE FORMYLTRANSFERASE"/>
    <property type="match status" value="1"/>
</dbReference>
<evidence type="ECO:0000256" key="4">
    <source>
        <dbReference type="ARBA" id="ARBA00022755"/>
    </source>
</evidence>
<dbReference type="Pfam" id="PF00551">
    <property type="entry name" value="Formyl_trans_N"/>
    <property type="match status" value="1"/>
</dbReference>
<name>A0A7D5H6V7_9EURY</name>
<evidence type="ECO:0000256" key="2">
    <source>
        <dbReference type="ARBA" id="ARBA00012254"/>
    </source>
</evidence>
<sequence length="225" mass="25219">MSETIDIVFLGINDAGMRVYEWLCERDDVFVHSLLTTREQLQTVEAVEPDYVVSCGYRHIVPQEILKVPTEGCLNLHPSLLPYNRGANPNVWSIVEGTPAGVTIHYMDAGLDTGDIVAQRNVEQTFSDTGKTLQKRLENAQVALFKESWPDIIAGDVVGDTQDPNAGTYHRTAEFDGLCELDPEETVQVKPFIDRLRALTYPPYDNARIEVDGETYTVEVDITKM</sequence>
<dbReference type="Pfam" id="PF18216">
    <property type="entry name" value="N_formyltrans_C"/>
    <property type="match status" value="1"/>
</dbReference>
<dbReference type="RefSeq" id="WP_179260631.1">
    <property type="nucleotide sequence ID" value="NZ_CP058601.1"/>
</dbReference>
<dbReference type="GeneID" id="56033332"/>
<dbReference type="EMBL" id="CP058601">
    <property type="protein sequence ID" value="QLG48895.1"/>
    <property type="molecule type" value="Genomic_DNA"/>
</dbReference>
<dbReference type="GO" id="GO:0006189">
    <property type="term" value="P:'de novo' IMP biosynthetic process"/>
    <property type="evidence" value="ECO:0007669"/>
    <property type="project" value="TreeGrafter"/>
</dbReference>
<organism evidence="7 8">
    <name type="scientific">Natrinema halophilum</name>
    <dbReference type="NCBI Taxonomy" id="1699371"/>
    <lineage>
        <taxon>Archaea</taxon>
        <taxon>Methanobacteriati</taxon>
        <taxon>Methanobacteriota</taxon>
        <taxon>Stenosarchaea group</taxon>
        <taxon>Halobacteria</taxon>
        <taxon>Halobacteriales</taxon>
        <taxon>Natrialbaceae</taxon>
        <taxon>Natrinema</taxon>
    </lineage>
</organism>
<dbReference type="AlphaFoldDB" id="A0A7D5H6V7"/>
<feature type="domain" description="Formyl transferase N-terminal" evidence="5">
    <location>
        <begin position="35"/>
        <end position="145"/>
    </location>
</feature>
<keyword evidence="4" id="KW-0658">Purine biosynthesis</keyword>
<evidence type="ECO:0000313" key="7">
    <source>
        <dbReference type="EMBL" id="QLG48895.1"/>
    </source>
</evidence>
<dbReference type="Gene3D" id="3.40.50.12230">
    <property type="match status" value="1"/>
</dbReference>
<evidence type="ECO:0000256" key="1">
    <source>
        <dbReference type="ARBA" id="ARBA00005054"/>
    </source>
</evidence>
<proteinExistence type="predicted"/>
<comment type="pathway">
    <text evidence="1">Purine metabolism; IMP biosynthesis via de novo pathway; N(2)-formyl-N(1)-(5-phospho-D-ribosyl)glycinamide from N(1)-(5-phospho-D-ribosyl)glycinamide (10-formyl THF route): step 1/1.</text>
</comment>
<evidence type="ECO:0000259" key="6">
    <source>
        <dbReference type="Pfam" id="PF18216"/>
    </source>
</evidence>
<evidence type="ECO:0000313" key="8">
    <source>
        <dbReference type="Proteomes" id="UP000509241"/>
    </source>
</evidence>
<protein>
    <recommendedName>
        <fullName evidence="2">phosphoribosylglycinamide formyltransferase 1</fullName>
        <ecNumber evidence="2">2.1.2.2</ecNumber>
    </recommendedName>
</protein>
<dbReference type="InterPro" id="IPR002376">
    <property type="entry name" value="Formyl_transf_N"/>
</dbReference>
<evidence type="ECO:0000256" key="3">
    <source>
        <dbReference type="ARBA" id="ARBA00022679"/>
    </source>
</evidence>
<evidence type="ECO:0000259" key="5">
    <source>
        <dbReference type="Pfam" id="PF00551"/>
    </source>
</evidence>
<dbReference type="InterPro" id="IPR040660">
    <property type="entry name" value="N_formyltrans_C"/>
</dbReference>
<reference evidence="7 8" key="1">
    <citation type="submission" date="2020-07" db="EMBL/GenBank/DDBJ databases">
        <authorList>
            <person name="Cui H."/>
        </authorList>
    </citation>
    <scope>NUCLEOTIDE SEQUENCE [LARGE SCALE GENOMIC DNA]</scope>
    <source>
        <strain evidence="7 8">YPL8</strain>
    </source>
</reference>
<dbReference type="SUPFAM" id="SSF53328">
    <property type="entry name" value="Formyltransferase"/>
    <property type="match status" value="1"/>
</dbReference>
<accession>A0A7D5H6V7</accession>
<dbReference type="GO" id="GO:0005829">
    <property type="term" value="C:cytosol"/>
    <property type="evidence" value="ECO:0007669"/>
    <property type="project" value="TreeGrafter"/>
</dbReference>
<dbReference type="InterPro" id="IPR036477">
    <property type="entry name" value="Formyl_transf_N_sf"/>
</dbReference>
<dbReference type="OrthoDB" id="199806at2157"/>
<dbReference type="CDD" id="cd08369">
    <property type="entry name" value="FMT_core"/>
    <property type="match status" value="1"/>
</dbReference>
<dbReference type="EC" id="2.1.2.2" evidence="2"/>
<gene>
    <name evidence="7" type="ORF">HYG82_08535</name>
</gene>
<feature type="domain" description="N-formyltransferase dimerization C-terminal" evidence="6">
    <location>
        <begin position="175"/>
        <end position="224"/>
    </location>
</feature>
<keyword evidence="8" id="KW-1185">Reference proteome</keyword>
<dbReference type="KEGG" id="haly:HYG82_08535"/>